<name>A0ABW5IQ51_9BACT</name>
<dbReference type="RefSeq" id="WP_377509521.1">
    <property type="nucleotide sequence ID" value="NZ_JBHULU010000021.1"/>
</dbReference>
<evidence type="ECO:0000313" key="2">
    <source>
        <dbReference type="Proteomes" id="UP001597544"/>
    </source>
</evidence>
<keyword evidence="2" id="KW-1185">Reference proteome</keyword>
<organism evidence="1 2">
    <name type="scientific">Pontibacter locisalis</name>
    <dbReference type="NCBI Taxonomy" id="1719035"/>
    <lineage>
        <taxon>Bacteria</taxon>
        <taxon>Pseudomonadati</taxon>
        <taxon>Bacteroidota</taxon>
        <taxon>Cytophagia</taxon>
        <taxon>Cytophagales</taxon>
        <taxon>Hymenobacteraceae</taxon>
        <taxon>Pontibacter</taxon>
    </lineage>
</organism>
<comment type="caution">
    <text evidence="1">The sequence shown here is derived from an EMBL/GenBank/DDBJ whole genome shotgun (WGS) entry which is preliminary data.</text>
</comment>
<reference evidence="2" key="1">
    <citation type="journal article" date="2019" name="Int. J. Syst. Evol. Microbiol.">
        <title>The Global Catalogue of Microorganisms (GCM) 10K type strain sequencing project: providing services to taxonomists for standard genome sequencing and annotation.</title>
        <authorList>
            <consortium name="The Broad Institute Genomics Platform"/>
            <consortium name="The Broad Institute Genome Sequencing Center for Infectious Disease"/>
            <person name="Wu L."/>
            <person name="Ma J."/>
        </authorList>
    </citation>
    <scope>NUCLEOTIDE SEQUENCE [LARGE SCALE GENOMIC DNA]</scope>
    <source>
        <strain evidence="2">KCTC 42498</strain>
    </source>
</reference>
<dbReference type="Proteomes" id="UP001597544">
    <property type="component" value="Unassembled WGS sequence"/>
</dbReference>
<protein>
    <recommendedName>
        <fullName evidence="3">Lipoprotein</fullName>
    </recommendedName>
</protein>
<evidence type="ECO:0008006" key="3">
    <source>
        <dbReference type="Google" id="ProtNLM"/>
    </source>
</evidence>
<gene>
    <name evidence="1" type="ORF">ACFSRY_15235</name>
</gene>
<evidence type="ECO:0000313" key="1">
    <source>
        <dbReference type="EMBL" id="MFD2515226.1"/>
    </source>
</evidence>
<dbReference type="PROSITE" id="PS51257">
    <property type="entry name" value="PROKAR_LIPOPROTEIN"/>
    <property type="match status" value="1"/>
</dbReference>
<sequence length="196" mass="22991">MKIYNLFSSFLFLLIFVSCDIEEVEPVDSYTNGYINVTIENNRKSFAFQPVKDCYPNAKIDKEAYNIYKLIGDFPQLTLSRSEKNLLEEQQSYGDFIHISFGGFDIENLPVPYHVKYDMNNPQRYVQVQFNTFRNYKYINYVGLTRFEQKDIEVIITSINKEERRIKGTFSGKAIGTETEEVIELKAGIFDIKYNQ</sequence>
<proteinExistence type="predicted"/>
<dbReference type="EMBL" id="JBHULU010000021">
    <property type="protein sequence ID" value="MFD2515226.1"/>
    <property type="molecule type" value="Genomic_DNA"/>
</dbReference>
<accession>A0ABW5IQ51</accession>